<organism evidence="1 2">
    <name type="scientific">Limimonas halophila</name>
    <dbReference type="NCBI Taxonomy" id="1082479"/>
    <lineage>
        <taxon>Bacteria</taxon>
        <taxon>Pseudomonadati</taxon>
        <taxon>Pseudomonadota</taxon>
        <taxon>Alphaproteobacteria</taxon>
        <taxon>Rhodospirillales</taxon>
        <taxon>Rhodovibrionaceae</taxon>
        <taxon>Limimonas</taxon>
    </lineage>
</organism>
<evidence type="ECO:0000313" key="1">
    <source>
        <dbReference type="EMBL" id="SDF72603.1"/>
    </source>
</evidence>
<sequence>MATRTLPRDEYERFFDRVSRTLHGRRVQIEVASLALGDQIEANWIELTGITYEPGSDTLYITGPDLDHIIRQPKTVDVVEGAGGLETVHVRRSDDTDEIIRLSEPLMLPEH</sequence>
<dbReference type="EMBL" id="FNCE01000002">
    <property type="protein sequence ID" value="SDF72603.1"/>
    <property type="molecule type" value="Genomic_DNA"/>
</dbReference>
<dbReference type="InterPro" id="IPR035223">
    <property type="entry name" value="DUF5335"/>
</dbReference>
<gene>
    <name evidence="1" type="ORF">SAMN05216241_102145</name>
</gene>
<dbReference type="Pfam" id="PF17269">
    <property type="entry name" value="DUF5335"/>
    <property type="match status" value="1"/>
</dbReference>
<dbReference type="AlphaFoldDB" id="A0A1G7NEY9"/>
<accession>A0A1G7NEY9</accession>
<reference evidence="1 2" key="1">
    <citation type="submission" date="2016-10" db="EMBL/GenBank/DDBJ databases">
        <authorList>
            <person name="de Groot N.N."/>
        </authorList>
    </citation>
    <scope>NUCLEOTIDE SEQUENCE [LARGE SCALE GENOMIC DNA]</scope>
    <source>
        <strain evidence="1 2">DSM 25584</strain>
    </source>
</reference>
<dbReference type="Proteomes" id="UP000199415">
    <property type="component" value="Unassembled WGS sequence"/>
</dbReference>
<dbReference type="OrthoDB" id="7428502at2"/>
<dbReference type="RefSeq" id="WP_090018789.1">
    <property type="nucleotide sequence ID" value="NZ_FNCE01000002.1"/>
</dbReference>
<dbReference type="STRING" id="1082479.SAMN05216241_102145"/>
<protein>
    <submittedName>
        <fullName evidence="1">Uncharacterized protein</fullName>
    </submittedName>
</protein>
<keyword evidence="2" id="KW-1185">Reference proteome</keyword>
<name>A0A1G7NEY9_9PROT</name>
<proteinExistence type="predicted"/>
<evidence type="ECO:0000313" key="2">
    <source>
        <dbReference type="Proteomes" id="UP000199415"/>
    </source>
</evidence>